<dbReference type="SUPFAM" id="SSF53187">
    <property type="entry name" value="Zn-dependent exopeptidases"/>
    <property type="match status" value="1"/>
</dbReference>
<keyword evidence="2" id="KW-0464">Manganese</keyword>
<proteinExistence type="predicted"/>
<dbReference type="GO" id="GO:0019877">
    <property type="term" value="P:diaminopimelate biosynthetic process"/>
    <property type="evidence" value="ECO:0007669"/>
    <property type="project" value="UniProtKB-ARBA"/>
</dbReference>
<feature type="binding site" evidence="2">
    <location>
        <position position="97"/>
    </location>
    <ligand>
        <name>Mn(2+)</name>
        <dbReference type="ChEBI" id="CHEBI:29035"/>
        <label>2</label>
    </ligand>
</feature>
<feature type="binding site" evidence="2">
    <location>
        <position position="156"/>
    </location>
    <ligand>
        <name>Mn(2+)</name>
        <dbReference type="ChEBI" id="CHEBI:29035"/>
        <label>2</label>
    </ligand>
</feature>
<protein>
    <submittedName>
        <fullName evidence="4">Hippurate hydrolase</fullName>
    </submittedName>
</protein>
<reference evidence="5" key="1">
    <citation type="submission" date="2016-10" db="EMBL/GenBank/DDBJ databases">
        <authorList>
            <person name="Varghese N."/>
            <person name="Submissions S."/>
        </authorList>
    </citation>
    <scope>NUCLEOTIDE SEQUENCE [LARGE SCALE GENOMIC DNA]</scope>
    <source>
        <strain evidence="5">DSM 13577</strain>
    </source>
</reference>
<feature type="binding site" evidence="2">
    <location>
        <position position="95"/>
    </location>
    <ligand>
        <name>Mn(2+)</name>
        <dbReference type="ChEBI" id="CHEBI:29035"/>
        <label>2</label>
    </ligand>
</feature>
<dbReference type="Proteomes" id="UP000243819">
    <property type="component" value="Unassembled WGS sequence"/>
</dbReference>
<sequence length="379" mass="42251">MLNNEFLQELTLIRRRLHQVPELAFDLYQTHQIVKEYLLSYGYEIEVVAKTGIVALKKGEGTGALAFRADMDGLEVTELNDIDYISLHQGKMHACGHDGHMAILLGFAKYLSRLEKLNKDILLIFQPAEEGPGGAKEIIEEGILKKYNVEGIFGLHIFPGLEQGKIGLTNGPLMAQSGEVDLVIRGSSAHGAQPHKGSDAIVAASALILDYQTILSRKIDPLEPGVLTIGTIKGGEARNIIAGNVQLNGTIRAFHGETYNLIKEKMKKINLGIENIYEVQIDMEIRDFYPPVINDSKLFEIVKSSLDPEKVEIVKPLMLAEDFSFYQQQIPGIFMLLGSKNEEKGFVQPLHNGMFNFDEEILLLGVETYIKICQRLNVF</sequence>
<dbReference type="PANTHER" id="PTHR11014">
    <property type="entry name" value="PEPTIDASE M20 FAMILY MEMBER"/>
    <property type="match status" value="1"/>
</dbReference>
<dbReference type="NCBIfam" id="TIGR01891">
    <property type="entry name" value="amidohydrolases"/>
    <property type="match status" value="1"/>
</dbReference>
<dbReference type="InterPro" id="IPR036264">
    <property type="entry name" value="Bact_exopeptidase_dim_dom"/>
</dbReference>
<dbReference type="PANTHER" id="PTHR11014:SF63">
    <property type="entry name" value="METALLOPEPTIDASE, PUTATIVE (AFU_ORTHOLOGUE AFUA_6G09600)-RELATED"/>
    <property type="match status" value="1"/>
</dbReference>
<dbReference type="STRING" id="1120990.SAMN03080614_10685"/>
<keyword evidence="1 4" id="KW-0378">Hydrolase</keyword>
<keyword evidence="2" id="KW-0479">Metal-binding</keyword>
<evidence type="ECO:0000256" key="1">
    <source>
        <dbReference type="ARBA" id="ARBA00022801"/>
    </source>
</evidence>
<feature type="binding site" evidence="2">
    <location>
        <position position="351"/>
    </location>
    <ligand>
        <name>Mn(2+)</name>
        <dbReference type="ChEBI" id="CHEBI:29035"/>
        <label>2</label>
    </ligand>
</feature>
<dbReference type="SUPFAM" id="SSF55031">
    <property type="entry name" value="Bacterial exopeptidase dimerisation domain"/>
    <property type="match status" value="1"/>
</dbReference>
<evidence type="ECO:0000256" key="2">
    <source>
        <dbReference type="PIRSR" id="PIRSR005962-1"/>
    </source>
</evidence>
<evidence type="ECO:0000259" key="3">
    <source>
        <dbReference type="Pfam" id="PF07687"/>
    </source>
</evidence>
<evidence type="ECO:0000313" key="4">
    <source>
        <dbReference type="EMBL" id="SET17367.1"/>
    </source>
</evidence>
<dbReference type="CDD" id="cd03886">
    <property type="entry name" value="M20_Acy1"/>
    <property type="match status" value="1"/>
</dbReference>
<dbReference type="GO" id="GO:0046872">
    <property type="term" value="F:metal ion binding"/>
    <property type="evidence" value="ECO:0007669"/>
    <property type="project" value="UniProtKB-KW"/>
</dbReference>
<organism evidence="4 5">
    <name type="scientific">Anaerobranca gottschalkii DSM 13577</name>
    <dbReference type="NCBI Taxonomy" id="1120990"/>
    <lineage>
        <taxon>Bacteria</taxon>
        <taxon>Bacillati</taxon>
        <taxon>Bacillota</taxon>
        <taxon>Clostridia</taxon>
        <taxon>Eubacteriales</taxon>
        <taxon>Proteinivoracaceae</taxon>
        <taxon>Anaerobranca</taxon>
    </lineage>
</organism>
<dbReference type="InterPro" id="IPR011650">
    <property type="entry name" value="Peptidase_M20_dimer"/>
</dbReference>
<dbReference type="Pfam" id="PF01546">
    <property type="entry name" value="Peptidase_M20"/>
    <property type="match status" value="1"/>
</dbReference>
<accession>A0A1I0CDB7</accession>
<feature type="domain" description="Peptidase M20 dimerisation" evidence="3">
    <location>
        <begin position="179"/>
        <end position="269"/>
    </location>
</feature>
<dbReference type="EMBL" id="FOIF01000068">
    <property type="protein sequence ID" value="SET17367.1"/>
    <property type="molecule type" value="Genomic_DNA"/>
</dbReference>
<name>A0A1I0CDB7_9FIRM</name>
<dbReference type="AlphaFoldDB" id="A0A1I0CDB7"/>
<dbReference type="FunFam" id="3.30.70.360:FF:000001">
    <property type="entry name" value="N-acetyldiaminopimelate deacetylase"/>
    <property type="match status" value="1"/>
</dbReference>
<dbReference type="PIRSF" id="PIRSF005962">
    <property type="entry name" value="Pept_M20D_amidohydro"/>
    <property type="match status" value="1"/>
</dbReference>
<dbReference type="Gene3D" id="3.30.70.360">
    <property type="match status" value="1"/>
</dbReference>
<feature type="binding site" evidence="2">
    <location>
        <position position="130"/>
    </location>
    <ligand>
        <name>Mn(2+)</name>
        <dbReference type="ChEBI" id="CHEBI:29035"/>
        <label>2</label>
    </ligand>
</feature>
<dbReference type="GO" id="GO:0050118">
    <property type="term" value="F:N-acetyldiaminopimelate deacetylase activity"/>
    <property type="evidence" value="ECO:0007669"/>
    <property type="project" value="UniProtKB-ARBA"/>
</dbReference>
<dbReference type="Gene3D" id="3.40.630.10">
    <property type="entry name" value="Zn peptidases"/>
    <property type="match status" value="1"/>
</dbReference>
<comment type="cofactor">
    <cofactor evidence="2">
        <name>Mn(2+)</name>
        <dbReference type="ChEBI" id="CHEBI:29035"/>
    </cofactor>
    <text evidence="2">The Mn(2+) ion enhances activity.</text>
</comment>
<evidence type="ECO:0000313" key="5">
    <source>
        <dbReference type="Proteomes" id="UP000243819"/>
    </source>
</evidence>
<dbReference type="RefSeq" id="WP_207648441.1">
    <property type="nucleotide sequence ID" value="NZ_FOIF01000068.1"/>
</dbReference>
<dbReference type="InterPro" id="IPR002933">
    <property type="entry name" value="Peptidase_M20"/>
</dbReference>
<gene>
    <name evidence="4" type="ORF">SAMN03080614_10685</name>
</gene>
<dbReference type="Pfam" id="PF07687">
    <property type="entry name" value="M20_dimer"/>
    <property type="match status" value="1"/>
</dbReference>
<keyword evidence="5" id="KW-1185">Reference proteome</keyword>
<dbReference type="InterPro" id="IPR017439">
    <property type="entry name" value="Amidohydrolase"/>
</dbReference>